<reference evidence="4" key="1">
    <citation type="submission" date="2021-01" db="EMBL/GenBank/DDBJ databases">
        <authorList>
            <person name="Corre E."/>
            <person name="Pelletier E."/>
            <person name="Niang G."/>
            <person name="Scheremetjew M."/>
            <person name="Finn R."/>
            <person name="Kale V."/>
            <person name="Holt S."/>
            <person name="Cochrane G."/>
            <person name="Meng A."/>
            <person name="Brown T."/>
            <person name="Cohen L."/>
        </authorList>
    </citation>
    <scope>NUCLEOTIDE SEQUENCE</scope>
    <source>
        <strain evidence="4">MM31A-1</strain>
    </source>
</reference>
<feature type="region of interest" description="Disordered" evidence="2">
    <location>
        <begin position="218"/>
        <end position="237"/>
    </location>
</feature>
<gene>
    <name evidence="4" type="ORF">CDEB00056_LOCUS237</name>
</gene>
<dbReference type="SUPFAM" id="SSF53474">
    <property type="entry name" value="alpha/beta-Hydrolases"/>
    <property type="match status" value="1"/>
</dbReference>
<evidence type="ECO:0000259" key="3">
    <source>
        <dbReference type="Pfam" id="PF03959"/>
    </source>
</evidence>
<dbReference type="PROSITE" id="PS51257">
    <property type="entry name" value="PROKAR_LIPOPROTEIN"/>
    <property type="match status" value="1"/>
</dbReference>
<keyword evidence="1" id="KW-0378">Hydrolase</keyword>
<feature type="domain" description="Serine hydrolase" evidence="3">
    <location>
        <begin position="67"/>
        <end position="293"/>
    </location>
</feature>
<sequence>MTKVSTPSIIVILIVSCMHAISAFSSSRLHRSASASLRLINNPTVTMSNLEEIAKSSDGQDKGKKVINVLCLHGKGNCGSTFQKMLAPLEESLNSSTSSGGTFNFDYLTAPFRMDAEADSDERMQWWTLPPGIRSFNAKKYEGFEASKELVNNALHEKDYQFIFGHSQGAILTSALLTMKESDNIFTPKSNKNENATLLGFILNGNAWPNPYSENLENRQHQNEEEEISKSEEGHIHSEYESRSPQVLFVVGESDKINPPEGALRVRDAMERGGLQVNTCHHPGGHAVPIEDDKALQEMVDWIKNII</sequence>
<evidence type="ECO:0000256" key="1">
    <source>
        <dbReference type="ARBA" id="ARBA00022801"/>
    </source>
</evidence>
<organism evidence="4">
    <name type="scientific">Chaetoceros debilis</name>
    <dbReference type="NCBI Taxonomy" id="122233"/>
    <lineage>
        <taxon>Eukaryota</taxon>
        <taxon>Sar</taxon>
        <taxon>Stramenopiles</taxon>
        <taxon>Ochrophyta</taxon>
        <taxon>Bacillariophyta</taxon>
        <taxon>Coscinodiscophyceae</taxon>
        <taxon>Chaetocerotophycidae</taxon>
        <taxon>Chaetocerotales</taxon>
        <taxon>Chaetocerotaceae</taxon>
        <taxon>Chaetoceros</taxon>
    </lineage>
</organism>
<dbReference type="GO" id="GO:0016787">
    <property type="term" value="F:hydrolase activity"/>
    <property type="evidence" value="ECO:0007669"/>
    <property type="project" value="UniProtKB-KW"/>
</dbReference>
<evidence type="ECO:0000313" key="4">
    <source>
        <dbReference type="EMBL" id="CAE0455396.1"/>
    </source>
</evidence>
<protein>
    <recommendedName>
        <fullName evidence="3">Serine hydrolase domain-containing protein</fullName>
    </recommendedName>
</protein>
<name>A0A7S3PTT5_9STRA</name>
<dbReference type="GO" id="GO:0005634">
    <property type="term" value="C:nucleus"/>
    <property type="evidence" value="ECO:0007669"/>
    <property type="project" value="TreeGrafter"/>
</dbReference>
<dbReference type="InterPro" id="IPR050593">
    <property type="entry name" value="LovG"/>
</dbReference>
<dbReference type="InterPro" id="IPR005645">
    <property type="entry name" value="FSH-like_dom"/>
</dbReference>
<evidence type="ECO:0000256" key="2">
    <source>
        <dbReference type="SAM" id="MobiDB-lite"/>
    </source>
</evidence>
<dbReference type="Gene3D" id="3.40.50.1820">
    <property type="entry name" value="alpha/beta hydrolase"/>
    <property type="match status" value="1"/>
</dbReference>
<dbReference type="PANTHER" id="PTHR48070">
    <property type="entry name" value="ESTERASE OVCA2"/>
    <property type="match status" value="1"/>
</dbReference>
<accession>A0A7S3PTT5</accession>
<dbReference type="Pfam" id="PF03959">
    <property type="entry name" value="FSH1"/>
    <property type="match status" value="1"/>
</dbReference>
<dbReference type="AlphaFoldDB" id="A0A7S3PTT5"/>
<dbReference type="PANTHER" id="PTHR48070:SF6">
    <property type="entry name" value="ESTERASE OVCA2"/>
    <property type="match status" value="1"/>
</dbReference>
<proteinExistence type="predicted"/>
<dbReference type="GO" id="GO:0005737">
    <property type="term" value="C:cytoplasm"/>
    <property type="evidence" value="ECO:0007669"/>
    <property type="project" value="TreeGrafter"/>
</dbReference>
<dbReference type="EMBL" id="HBIO01000322">
    <property type="protein sequence ID" value="CAE0455396.1"/>
    <property type="molecule type" value="Transcribed_RNA"/>
</dbReference>
<dbReference type="InterPro" id="IPR029058">
    <property type="entry name" value="AB_hydrolase_fold"/>
</dbReference>